<evidence type="ECO:0000313" key="2">
    <source>
        <dbReference type="EMBL" id="SFL27570.1"/>
    </source>
</evidence>
<keyword evidence="3" id="KW-1185">Reference proteome</keyword>
<dbReference type="EMBL" id="FOTO01000001">
    <property type="protein sequence ID" value="SFL27570.1"/>
    <property type="molecule type" value="Genomic_DNA"/>
</dbReference>
<evidence type="ECO:0000313" key="3">
    <source>
        <dbReference type="Proteomes" id="UP000199581"/>
    </source>
</evidence>
<sequence length="192" mass="21851">MKDILALTCGIFQAEMKQLAPRFPRMRFVFADSMLHMRPDLLQDRIDGVLAQHPSGKTLFIYGDCTPRIVELSRGSGFAKTKGINCCEILLGREEYRRLRKAGAFFFLPEWTLRWRDVFERELGFAGGRGAGEMLREVHNQFIYLDTGVMPVPAALLDEISRELEMPMTVLTVGLDRLEQNVANAQELLDAQ</sequence>
<protein>
    <recommendedName>
        <fullName evidence="1">DUF1638 domain-containing protein</fullName>
    </recommendedName>
</protein>
<dbReference type="AlphaFoldDB" id="A0A8G2BZR1"/>
<proteinExistence type="predicted"/>
<name>A0A8G2BZR1_DESNO</name>
<dbReference type="RefSeq" id="WP_092188545.1">
    <property type="nucleotide sequence ID" value="NZ_FOTO01000001.1"/>
</dbReference>
<gene>
    <name evidence="2" type="ORF">SAMN05421830_101295</name>
</gene>
<dbReference type="InterPro" id="IPR012437">
    <property type="entry name" value="DUF1638"/>
</dbReference>
<reference evidence="2 3" key="1">
    <citation type="submission" date="2016-10" db="EMBL/GenBank/DDBJ databases">
        <authorList>
            <person name="Varghese N."/>
            <person name="Submissions S."/>
        </authorList>
    </citation>
    <scope>NUCLEOTIDE SEQUENCE [LARGE SCALE GENOMIC DNA]</scope>
    <source>
        <strain evidence="2 3">DSM 1741</strain>
    </source>
</reference>
<dbReference type="Proteomes" id="UP000199581">
    <property type="component" value="Unassembled WGS sequence"/>
</dbReference>
<feature type="domain" description="DUF1638" evidence="1">
    <location>
        <begin position="31"/>
        <end position="180"/>
    </location>
</feature>
<evidence type="ECO:0000259" key="1">
    <source>
        <dbReference type="Pfam" id="PF07796"/>
    </source>
</evidence>
<comment type="caution">
    <text evidence="2">The sequence shown here is derived from an EMBL/GenBank/DDBJ whole genome shotgun (WGS) entry which is preliminary data.</text>
</comment>
<dbReference type="Pfam" id="PF07796">
    <property type="entry name" value="DUF1638"/>
    <property type="match status" value="1"/>
</dbReference>
<dbReference type="OrthoDB" id="5570734at2"/>
<organism evidence="2 3">
    <name type="scientific">Desulfomicrobium norvegicum (strain DSM 1741 / NCIMB 8310)</name>
    <name type="common">Desulfovibrio baculatus (strain Norway 4)</name>
    <name type="synonym">Desulfovibrio desulfuricans (strain Norway 4)</name>
    <dbReference type="NCBI Taxonomy" id="52561"/>
    <lineage>
        <taxon>Bacteria</taxon>
        <taxon>Pseudomonadati</taxon>
        <taxon>Thermodesulfobacteriota</taxon>
        <taxon>Desulfovibrionia</taxon>
        <taxon>Desulfovibrionales</taxon>
        <taxon>Desulfomicrobiaceae</taxon>
        <taxon>Desulfomicrobium</taxon>
    </lineage>
</organism>
<accession>A0A8G2BZR1</accession>